<evidence type="ECO:0000313" key="3">
    <source>
        <dbReference type="Proteomes" id="UP000223527"/>
    </source>
</evidence>
<reference evidence="2 3" key="1">
    <citation type="submission" date="2017-10" db="EMBL/GenBank/DDBJ databases">
        <authorList>
            <person name="Banno H."/>
            <person name="Chua N.-H."/>
        </authorList>
    </citation>
    <scope>NUCLEOTIDE SEQUENCE [LARGE SCALE GENOMIC DNA]</scope>
    <source>
        <strain evidence="2 3">YW11</strain>
    </source>
</reference>
<dbReference type="OrthoDB" id="9780943at2"/>
<name>A0A2C7A9M9_9PROT</name>
<dbReference type="AlphaFoldDB" id="A0A2C7A9M9"/>
<dbReference type="PANTHER" id="PTHR42928:SF5">
    <property type="entry name" value="BLR1237 PROTEIN"/>
    <property type="match status" value="1"/>
</dbReference>
<dbReference type="InterPro" id="IPR042100">
    <property type="entry name" value="Bug_dom1"/>
</dbReference>
<dbReference type="PANTHER" id="PTHR42928">
    <property type="entry name" value="TRICARBOXYLATE-BINDING PROTEIN"/>
    <property type="match status" value="1"/>
</dbReference>
<keyword evidence="3" id="KW-1185">Reference proteome</keyword>
<dbReference type="InterPro" id="IPR005064">
    <property type="entry name" value="BUG"/>
</dbReference>
<gene>
    <name evidence="2" type="ORF">CR162_00110</name>
</gene>
<dbReference type="InterPro" id="IPR006311">
    <property type="entry name" value="TAT_signal"/>
</dbReference>
<dbReference type="Pfam" id="PF03401">
    <property type="entry name" value="TctC"/>
    <property type="match status" value="1"/>
</dbReference>
<dbReference type="PROSITE" id="PS51318">
    <property type="entry name" value="TAT"/>
    <property type="match status" value="1"/>
</dbReference>
<protein>
    <submittedName>
        <fullName evidence="2">Transporter</fullName>
    </submittedName>
</protein>
<evidence type="ECO:0000313" key="2">
    <source>
        <dbReference type="EMBL" id="PHK96818.1"/>
    </source>
</evidence>
<dbReference type="RefSeq" id="WP_099093507.1">
    <property type="nucleotide sequence ID" value="NZ_PDNU01000001.1"/>
</dbReference>
<dbReference type="PIRSF" id="PIRSF017082">
    <property type="entry name" value="YflP"/>
    <property type="match status" value="1"/>
</dbReference>
<dbReference type="Proteomes" id="UP000223527">
    <property type="component" value="Unassembled WGS sequence"/>
</dbReference>
<evidence type="ECO:0000256" key="1">
    <source>
        <dbReference type="ARBA" id="ARBA00006987"/>
    </source>
</evidence>
<dbReference type="Gene3D" id="3.40.190.10">
    <property type="entry name" value="Periplasmic binding protein-like II"/>
    <property type="match status" value="1"/>
</dbReference>
<organism evidence="2 3">
    <name type="scientific">Teichococcus rhizosphaerae</name>
    <dbReference type="NCBI Taxonomy" id="1335062"/>
    <lineage>
        <taxon>Bacteria</taxon>
        <taxon>Pseudomonadati</taxon>
        <taxon>Pseudomonadota</taxon>
        <taxon>Alphaproteobacteria</taxon>
        <taxon>Acetobacterales</taxon>
        <taxon>Roseomonadaceae</taxon>
        <taxon>Roseomonas</taxon>
    </lineage>
</organism>
<sequence length="348" mass="36407">MFKIVMPQANPRGEATPRDEMAPALWSRRRALTGLGALGAGMLAAPALLRAQPALGSRPIEVVTHAGVGGGTDITARMMTAQAPAVLGMDFTVVNKTGGSGAAALAYAASRPKDGHTLLLITQTHLITMLRSKTPPVQIEDIVGIARATEDPQFVMVRADSPLRSADELASAGQKRPLRFGITHAGSVDHVAVAGFSRAAKVQHAAVPFRGGGDIVVNVVGGNIDIGLLNYAEAEAQIRAGEVKPLMVLAESRVSSAPDVPTAKELGINFTAATTRGFCVLRGTPEDRVAKLEEGLVKAMRTPVYQSYLTSSGQSAESVAGRKVWQAQIEEFWSQGKDALASLGISAS</sequence>
<proteinExistence type="inferred from homology"/>
<dbReference type="Gene3D" id="3.40.190.150">
    <property type="entry name" value="Bordetella uptake gene, domain 1"/>
    <property type="match status" value="1"/>
</dbReference>
<dbReference type="CDD" id="cd07012">
    <property type="entry name" value="PBP2_Bug_TTT"/>
    <property type="match status" value="1"/>
</dbReference>
<comment type="similarity">
    <text evidence="1">Belongs to the UPF0065 (bug) family.</text>
</comment>
<dbReference type="SUPFAM" id="SSF53850">
    <property type="entry name" value="Periplasmic binding protein-like II"/>
    <property type="match status" value="1"/>
</dbReference>
<comment type="caution">
    <text evidence="2">The sequence shown here is derived from an EMBL/GenBank/DDBJ whole genome shotgun (WGS) entry which is preliminary data.</text>
</comment>
<accession>A0A2C7A9M9</accession>
<dbReference type="EMBL" id="PDNU01000001">
    <property type="protein sequence ID" value="PHK96818.1"/>
    <property type="molecule type" value="Genomic_DNA"/>
</dbReference>